<dbReference type="GO" id="GO:0008270">
    <property type="term" value="F:zinc ion binding"/>
    <property type="evidence" value="ECO:0007669"/>
    <property type="project" value="UniProtKB-UniRule"/>
</dbReference>
<feature type="binding site" evidence="2">
    <location>
        <position position="214"/>
    </location>
    <ligand>
        <name>Zn(2+)</name>
        <dbReference type="ChEBI" id="CHEBI:29105"/>
    </ligand>
</feature>
<feature type="domain" description="Mur ligase central" evidence="3">
    <location>
        <begin position="54"/>
        <end position="193"/>
    </location>
</feature>
<evidence type="ECO:0000259" key="4">
    <source>
        <dbReference type="Pfam" id="PF08353"/>
    </source>
</evidence>
<evidence type="ECO:0000313" key="5">
    <source>
        <dbReference type="EMBL" id="MCU6705802.1"/>
    </source>
</evidence>
<comment type="catalytic activity">
    <reaction evidence="2">
        <text>beta-D-GlcNAc-(1-&gt;4)-Mur2Ac(oyl-L-Ala-gamma-D-O-P-Glu-L-Lys-D-Ala-D-Ala)-di-trans,octa-cis-undecaprenyl diphosphate + NH4(+) = beta-D-GlcNAc-(1-&gt;4)-Mur2Ac(oyl-L-Ala-D-isoglutaminyl-L-Lys-D-Ala-D-Ala)-di-trans,octa-cis-undecaprenyl diphosphate + phosphate + H(+)</text>
        <dbReference type="Rhea" id="RHEA:57932"/>
        <dbReference type="ChEBI" id="CHEBI:15378"/>
        <dbReference type="ChEBI" id="CHEBI:28938"/>
        <dbReference type="ChEBI" id="CHEBI:43474"/>
        <dbReference type="ChEBI" id="CHEBI:62233"/>
        <dbReference type="ChEBI" id="CHEBI:143132"/>
    </reaction>
</comment>
<dbReference type="InterPro" id="IPR013564">
    <property type="entry name" value="MurT_C"/>
</dbReference>
<dbReference type="AlphaFoldDB" id="A0AAE3II71"/>
<keyword evidence="2" id="KW-0067">ATP-binding</keyword>
<keyword evidence="2" id="KW-0479">Metal-binding</keyword>
<dbReference type="EMBL" id="JAOQJZ010000006">
    <property type="protein sequence ID" value="MCU6705802.1"/>
    <property type="molecule type" value="Genomic_DNA"/>
</dbReference>
<comment type="subunit">
    <text evidence="2">Forms a heterodimer with GatD.</text>
</comment>
<keyword evidence="6" id="KW-1185">Reference proteome</keyword>
<dbReference type="GO" id="GO:0008360">
    <property type="term" value="P:regulation of cell shape"/>
    <property type="evidence" value="ECO:0007669"/>
    <property type="project" value="UniProtKB-KW"/>
</dbReference>
<dbReference type="Pfam" id="PF08245">
    <property type="entry name" value="Mur_ligase_M"/>
    <property type="match status" value="1"/>
</dbReference>
<proteinExistence type="inferred from homology"/>
<dbReference type="HAMAP" id="MF_02214">
    <property type="entry name" value="Lipid_II_synth_MurT"/>
    <property type="match status" value="1"/>
</dbReference>
<dbReference type="InterPro" id="IPR043703">
    <property type="entry name" value="Lipid_II_synth_MurT"/>
</dbReference>
<gene>
    <name evidence="2" type="primary">murT</name>
    <name evidence="5" type="ORF">OCV57_07685</name>
</gene>
<organism evidence="5 6">
    <name type="scientific">Hominimerdicola aceti</name>
    <dbReference type="NCBI Taxonomy" id="2981726"/>
    <lineage>
        <taxon>Bacteria</taxon>
        <taxon>Bacillati</taxon>
        <taxon>Bacillota</taxon>
        <taxon>Clostridia</taxon>
        <taxon>Eubacteriales</taxon>
        <taxon>Oscillospiraceae</taxon>
        <taxon>Hominimerdicola</taxon>
    </lineage>
</organism>
<comment type="catalytic activity">
    <reaction evidence="2">
        <text>beta-D-GlcNAc-(1-&gt;4)-Mur2Ac(oyl-L-Ala-gamma-D-Glu-L-Lys-D-Ala-D-Ala)-di-trans,octa-cis-undecaprenyl diphosphate + ATP = beta-D-GlcNAc-(1-&gt;4)-Mur2Ac(oyl-L-Ala-gamma-D-O-P-Glu-L-Lys-D-Ala-D-Ala)-di-trans,octa-cis-undecaprenyl diphosphate + ADP</text>
        <dbReference type="Rhea" id="RHEA:59488"/>
        <dbReference type="ChEBI" id="CHEBI:30616"/>
        <dbReference type="ChEBI" id="CHEBI:60033"/>
        <dbReference type="ChEBI" id="CHEBI:143132"/>
        <dbReference type="ChEBI" id="CHEBI:456216"/>
    </reaction>
</comment>
<dbReference type="PANTHER" id="PTHR23135:SF7">
    <property type="entry name" value="LIPID II ISOGLUTAMINYL SYNTHASE (GLUTAMINE-HYDROLYZING) SUBUNIT MURT"/>
    <property type="match status" value="1"/>
</dbReference>
<comment type="pathway">
    <text evidence="1 2">Cell wall biogenesis; peptidoglycan biosynthesis.</text>
</comment>
<protein>
    <recommendedName>
        <fullName evidence="2">Lipid II isoglutaminyl synthase (glutamine-hydrolyzing) subunit MurT</fullName>
        <ecNumber evidence="2">6.3.5.13</ecNumber>
    </recommendedName>
</protein>
<keyword evidence="2" id="KW-0573">Peptidoglycan synthesis</keyword>
<keyword evidence="2" id="KW-0547">Nucleotide-binding</keyword>
<comment type="catalytic activity">
    <reaction evidence="2">
        <text>beta-D-GlcNAc-(1-&gt;4)-Mur2Ac(oyl-L-Ala-gamma-D-Glu-L-Lys-D-Ala-D-Ala)-di-trans,octa-cis-undecaprenyl diphosphate + L-glutamine + ATP + H2O = beta-D-GlcNAc-(1-&gt;4)-Mur2Ac(oyl-L-Ala-D-isoglutaminyl-L-Lys-D-Ala-D-Ala)-di-trans,octa-cis-undecaprenyl diphosphate + L-glutamate + ADP + phosphate + H(+)</text>
        <dbReference type="Rhea" id="RHEA:57928"/>
        <dbReference type="ChEBI" id="CHEBI:15377"/>
        <dbReference type="ChEBI" id="CHEBI:15378"/>
        <dbReference type="ChEBI" id="CHEBI:29985"/>
        <dbReference type="ChEBI" id="CHEBI:30616"/>
        <dbReference type="ChEBI" id="CHEBI:43474"/>
        <dbReference type="ChEBI" id="CHEBI:58359"/>
        <dbReference type="ChEBI" id="CHEBI:60033"/>
        <dbReference type="ChEBI" id="CHEBI:62233"/>
        <dbReference type="ChEBI" id="CHEBI:456216"/>
        <dbReference type="EC" id="6.3.5.13"/>
    </reaction>
</comment>
<dbReference type="InterPro" id="IPR013221">
    <property type="entry name" value="Mur_ligase_cen"/>
</dbReference>
<feature type="binding site" evidence="2">
    <location>
        <position position="211"/>
    </location>
    <ligand>
        <name>Zn(2+)</name>
        <dbReference type="ChEBI" id="CHEBI:29105"/>
    </ligand>
</feature>
<dbReference type="GO" id="GO:0016881">
    <property type="term" value="F:acid-amino acid ligase activity"/>
    <property type="evidence" value="ECO:0007669"/>
    <property type="project" value="InterPro"/>
</dbReference>
<keyword evidence="2" id="KW-0961">Cell wall biogenesis/degradation</keyword>
<keyword evidence="2 5" id="KW-0436">Ligase</keyword>
<evidence type="ECO:0000313" key="6">
    <source>
        <dbReference type="Proteomes" id="UP001208131"/>
    </source>
</evidence>
<dbReference type="Proteomes" id="UP001208131">
    <property type="component" value="Unassembled WGS sequence"/>
</dbReference>
<dbReference type="GO" id="GO:0140282">
    <property type="term" value="F:carbon-nitrogen ligase activity on lipid II"/>
    <property type="evidence" value="ECO:0007669"/>
    <property type="project" value="UniProtKB-UniRule"/>
</dbReference>
<comment type="caution">
    <text evidence="5">The sequence shown here is derived from an EMBL/GenBank/DDBJ whole genome shotgun (WGS) entry which is preliminary data.</text>
</comment>
<name>A0AAE3II71_9FIRM</name>
<dbReference type="EC" id="6.3.5.13" evidence="2"/>
<dbReference type="RefSeq" id="WP_038672293.1">
    <property type="nucleotide sequence ID" value="NZ_JAOQJZ010000006.1"/>
</dbReference>
<dbReference type="InterPro" id="IPR036565">
    <property type="entry name" value="Mur-like_cat_sf"/>
</dbReference>
<reference evidence="5 6" key="1">
    <citation type="journal article" date="2021" name="ISME Commun">
        <title>Automated analysis of genomic sequences facilitates high-throughput and comprehensive description of bacteria.</title>
        <authorList>
            <person name="Hitch T.C.A."/>
        </authorList>
    </citation>
    <scope>NUCLEOTIDE SEQUENCE [LARGE SCALE GENOMIC DNA]</scope>
    <source>
        <strain evidence="5 6">Sanger_31</strain>
    </source>
</reference>
<feature type="active site" evidence="2">
    <location>
        <position position="358"/>
    </location>
</feature>
<evidence type="ECO:0000256" key="1">
    <source>
        <dbReference type="ARBA" id="ARBA00004752"/>
    </source>
</evidence>
<evidence type="ECO:0000256" key="2">
    <source>
        <dbReference type="HAMAP-Rule" id="MF_02214"/>
    </source>
</evidence>
<feature type="binding site" evidence="2">
    <location>
        <position position="233"/>
    </location>
    <ligand>
        <name>Zn(2+)</name>
        <dbReference type="ChEBI" id="CHEBI:29105"/>
    </ligand>
</feature>
<keyword evidence="2" id="KW-0133">Cell shape</keyword>
<dbReference type="PANTHER" id="PTHR23135">
    <property type="entry name" value="MUR LIGASE FAMILY MEMBER"/>
    <property type="match status" value="1"/>
</dbReference>
<dbReference type="GO" id="GO:0005524">
    <property type="term" value="F:ATP binding"/>
    <property type="evidence" value="ECO:0007669"/>
    <property type="project" value="UniProtKB-UniRule"/>
</dbReference>
<dbReference type="Pfam" id="PF08353">
    <property type="entry name" value="MurT_C"/>
    <property type="match status" value="1"/>
</dbReference>
<dbReference type="GO" id="GO:0009252">
    <property type="term" value="P:peptidoglycan biosynthetic process"/>
    <property type="evidence" value="ECO:0007669"/>
    <property type="project" value="UniProtKB-UniRule"/>
</dbReference>
<feature type="domain" description="Lipid II isoglutaminyl synthase (glutamine-hydrolyzing) subunit MurT C-terminal" evidence="4">
    <location>
        <begin position="322"/>
        <end position="429"/>
    </location>
</feature>
<sequence>MSLKNAFTIIFGKLMVKTLHLLGRDAGNFPGLVLWTINKDCLKAFKVDCPIVAVTGTNGKTSVTNYLSHIFASGGKKIITNPEGNNLDTGICSLLLNHCDMRGRVHADYLVLETDESHVPVVYSKLNLQTLVLLNFFRDQLDRNGEVETLILKVKKFLETFEGNVVLNADDPNVARLGLANPNNKNIHYFSVDRYQGATDKPYEVGEGKFCPFCDTELVYDYYQYSHIGKFHCPKCGFGNIEPEVEIKNVDLTVPSFEADGETYKTAHNSIYYMYNMAAVYTAAKLYNFDKAILHDTFEHFEVNNGRLERFEVDGSSLLVNLAKNPVGANMTLRVMNEQAGSKELLFVLNDNLADGHDVSWIWDINFSVFNNVDRVVTSGTRAYDIAIRIKCSGYDPDKIFVYPDLDEATASLFSTKGDKFAIANYTAIQPTRAAIKRYKSLKENGEEK</sequence>
<evidence type="ECO:0000259" key="3">
    <source>
        <dbReference type="Pfam" id="PF08245"/>
    </source>
</evidence>
<dbReference type="GO" id="GO:0071555">
    <property type="term" value="P:cell wall organization"/>
    <property type="evidence" value="ECO:0007669"/>
    <property type="project" value="UniProtKB-KW"/>
</dbReference>
<accession>A0AAE3II71</accession>
<keyword evidence="2" id="KW-0862">Zinc</keyword>
<dbReference type="Gene3D" id="3.40.1190.10">
    <property type="entry name" value="Mur-like, catalytic domain"/>
    <property type="match status" value="1"/>
</dbReference>
<feature type="binding site" evidence="2">
    <location>
        <position position="236"/>
    </location>
    <ligand>
        <name>Zn(2+)</name>
        <dbReference type="ChEBI" id="CHEBI:29105"/>
    </ligand>
</feature>
<comment type="similarity">
    <text evidence="2">Belongs to the MurCDEF family. MurT subfamily.</text>
</comment>
<comment type="function">
    <text evidence="2">The lipid II isoglutaminyl synthase complex catalyzes the formation of alpha-D-isoglutamine in the cell wall lipid II stem peptide. The MurT subunit catalyzes the ATP-dependent amidation of D-glutamate residue of lipid II, converting it to an isoglutamine residue.</text>
</comment>
<dbReference type="SUPFAM" id="SSF53623">
    <property type="entry name" value="MurD-like peptide ligases, catalytic domain"/>
    <property type="match status" value="1"/>
</dbReference>